<comment type="caution">
    <text evidence="2">The sequence shown here is derived from an EMBL/GenBank/DDBJ whole genome shotgun (WGS) entry which is preliminary data.</text>
</comment>
<dbReference type="EMBL" id="LSSK01000069">
    <property type="protein sequence ID" value="OMH85620.1"/>
    <property type="molecule type" value="Genomic_DNA"/>
</dbReference>
<evidence type="ECO:0000313" key="2">
    <source>
        <dbReference type="EMBL" id="OMH85620.1"/>
    </source>
</evidence>
<dbReference type="Proteomes" id="UP000188320">
    <property type="component" value="Unassembled WGS sequence"/>
</dbReference>
<evidence type="ECO:0000256" key="1">
    <source>
        <dbReference type="SAM" id="MobiDB-lite"/>
    </source>
</evidence>
<accession>A0A1R1PXB2</accession>
<reference evidence="3" key="1">
    <citation type="submission" date="2017-01" db="EMBL/GenBank/DDBJ databases">
        <authorList>
            <person name="Wang Y."/>
            <person name="White M."/>
            <person name="Kvist S."/>
            <person name="Moncalvo J.-M."/>
        </authorList>
    </citation>
    <scope>NUCLEOTIDE SEQUENCE [LARGE SCALE GENOMIC DNA]</scope>
    <source>
        <strain evidence="3">COL-18-3</strain>
    </source>
</reference>
<dbReference type="AlphaFoldDB" id="A0A1R1PXB2"/>
<dbReference type="GO" id="GO:0032259">
    <property type="term" value="P:methylation"/>
    <property type="evidence" value="ECO:0007669"/>
    <property type="project" value="UniProtKB-KW"/>
</dbReference>
<evidence type="ECO:0000313" key="3">
    <source>
        <dbReference type="Proteomes" id="UP000188320"/>
    </source>
</evidence>
<gene>
    <name evidence="2" type="ORF">AX774_g816</name>
</gene>
<sequence length="94" mass="10936">MNPTRVSYVREMYKDLVYAKTTDRKDLKKKIQEYDSNPLPFKGVSIVDVGCGGGFLSEPVCRVRRKRTWNRCFGGKRQRGKNSLRERSTAQFKT</sequence>
<keyword evidence="2" id="KW-0830">Ubiquinone</keyword>
<name>A0A1R1PXB2_ZANCU</name>
<feature type="region of interest" description="Disordered" evidence="1">
    <location>
        <begin position="74"/>
        <end position="94"/>
    </location>
</feature>
<protein>
    <submittedName>
        <fullName evidence="2">Ubiquinone biosynthesis O-methyltransferase</fullName>
    </submittedName>
</protein>
<proteinExistence type="predicted"/>
<keyword evidence="2" id="KW-0489">Methyltransferase</keyword>
<organism evidence="2 3">
    <name type="scientific">Zancudomyces culisetae</name>
    <name type="common">Gut fungus</name>
    <name type="synonym">Smittium culisetae</name>
    <dbReference type="NCBI Taxonomy" id="1213189"/>
    <lineage>
        <taxon>Eukaryota</taxon>
        <taxon>Fungi</taxon>
        <taxon>Fungi incertae sedis</taxon>
        <taxon>Zoopagomycota</taxon>
        <taxon>Kickxellomycotina</taxon>
        <taxon>Harpellomycetes</taxon>
        <taxon>Harpellales</taxon>
        <taxon>Legeriomycetaceae</taxon>
        <taxon>Zancudomyces</taxon>
    </lineage>
</organism>
<dbReference type="OrthoDB" id="3265906at2759"/>
<dbReference type="GO" id="GO:0008168">
    <property type="term" value="F:methyltransferase activity"/>
    <property type="evidence" value="ECO:0007669"/>
    <property type="project" value="UniProtKB-KW"/>
</dbReference>
<keyword evidence="2" id="KW-0808">Transferase</keyword>
<keyword evidence="3" id="KW-1185">Reference proteome</keyword>